<gene>
    <name evidence="3" type="ORF">CANVERA_P2732</name>
</gene>
<dbReference type="GO" id="GO:0006753">
    <property type="term" value="P:nucleoside phosphate metabolic process"/>
    <property type="evidence" value="ECO:0007669"/>
    <property type="project" value="TreeGrafter"/>
</dbReference>
<dbReference type="SUPFAM" id="SSF55811">
    <property type="entry name" value="Nudix"/>
    <property type="match status" value="1"/>
</dbReference>
<dbReference type="PROSITE" id="PS51462">
    <property type="entry name" value="NUDIX"/>
    <property type="match status" value="1"/>
</dbReference>
<accession>A0A9W4TW36</accession>
<keyword evidence="4" id="KW-1185">Reference proteome</keyword>
<dbReference type="EMBL" id="CANTUO010000002">
    <property type="protein sequence ID" value="CAI5758219.1"/>
    <property type="molecule type" value="Genomic_DNA"/>
</dbReference>
<dbReference type="FunFam" id="3.90.79.10:FF:000016">
    <property type="entry name" value="ADP-sugar pyrophosphatase isoform X1"/>
    <property type="match status" value="1"/>
</dbReference>
<dbReference type="PROSITE" id="PS00893">
    <property type="entry name" value="NUDIX_BOX"/>
    <property type="match status" value="1"/>
</dbReference>
<dbReference type="OrthoDB" id="10249920at2759"/>
<dbReference type="InterPro" id="IPR000086">
    <property type="entry name" value="NUDIX_hydrolase_dom"/>
</dbReference>
<comment type="caution">
    <text evidence="3">The sequence shown here is derived from an EMBL/GenBank/DDBJ whole genome shotgun (WGS) entry which is preliminary data.</text>
</comment>
<sequence length="203" mass="22977">MSSKNSPYKAKIISIESLQQGKWIQTKKINYSDPDGNDKQWEMAIRTTRSKEVNVDAVSIVSILHHPKGKELVLVKQFRPPTEKVVIELPAGLIDPNETIETTAVRELLEETGYHGVFRKQSPITFSDPGLTNANMVLAHVDVDLNNPKNKHPKPQLEDNEYIETFSLPLDNLLNSLELVMKKESCTVDARLYHFAMGLELNK</sequence>
<proteinExistence type="predicted"/>
<reference evidence="3" key="1">
    <citation type="submission" date="2022-12" db="EMBL/GenBank/DDBJ databases">
        <authorList>
            <person name="Brejova B."/>
        </authorList>
    </citation>
    <scope>NUCLEOTIDE SEQUENCE</scope>
</reference>
<dbReference type="InterPro" id="IPR015797">
    <property type="entry name" value="NUDIX_hydrolase-like_dom_sf"/>
</dbReference>
<evidence type="ECO:0000313" key="3">
    <source>
        <dbReference type="EMBL" id="CAI5758219.1"/>
    </source>
</evidence>
<dbReference type="InterPro" id="IPR020084">
    <property type="entry name" value="NUDIX_hydrolase_CS"/>
</dbReference>
<name>A0A9W4TW36_9ASCO</name>
<evidence type="ECO:0000256" key="1">
    <source>
        <dbReference type="ARBA" id="ARBA00022801"/>
    </source>
</evidence>
<dbReference type="AlphaFoldDB" id="A0A9W4TW36"/>
<dbReference type="PANTHER" id="PTHR11839:SF26">
    <property type="entry name" value="ADP-RIBOSE DIPHOSPHATASE"/>
    <property type="match status" value="1"/>
</dbReference>
<dbReference type="GO" id="GO:0005634">
    <property type="term" value="C:nucleus"/>
    <property type="evidence" value="ECO:0007669"/>
    <property type="project" value="TreeGrafter"/>
</dbReference>
<evidence type="ECO:0000259" key="2">
    <source>
        <dbReference type="PROSITE" id="PS51462"/>
    </source>
</evidence>
<dbReference type="Proteomes" id="UP001152885">
    <property type="component" value="Unassembled WGS sequence"/>
</dbReference>
<dbReference type="CDD" id="cd18888">
    <property type="entry name" value="NUDIX_ADPRase_Nudt5"/>
    <property type="match status" value="1"/>
</dbReference>
<keyword evidence="1" id="KW-0378">Hydrolase</keyword>
<feature type="domain" description="Nudix hydrolase" evidence="2">
    <location>
        <begin position="53"/>
        <end position="192"/>
    </location>
</feature>
<dbReference type="Pfam" id="PF00293">
    <property type="entry name" value="NUDIX"/>
    <property type="match status" value="1"/>
</dbReference>
<evidence type="ECO:0000313" key="4">
    <source>
        <dbReference type="Proteomes" id="UP001152885"/>
    </source>
</evidence>
<dbReference type="Gene3D" id="3.90.79.10">
    <property type="entry name" value="Nucleoside Triphosphate Pyrophosphohydrolase"/>
    <property type="match status" value="1"/>
</dbReference>
<protein>
    <recommendedName>
        <fullName evidence="2">Nudix hydrolase domain-containing protein</fullName>
    </recommendedName>
</protein>
<dbReference type="GO" id="GO:0047631">
    <property type="term" value="F:ADP-ribose diphosphatase activity"/>
    <property type="evidence" value="ECO:0007669"/>
    <property type="project" value="TreeGrafter"/>
</dbReference>
<dbReference type="PANTHER" id="PTHR11839">
    <property type="entry name" value="UDP/ADP-SUGAR PYROPHOSPHATASE"/>
    <property type="match status" value="1"/>
</dbReference>
<organism evidence="3 4">
    <name type="scientific">Candida verbasci</name>
    <dbReference type="NCBI Taxonomy" id="1227364"/>
    <lineage>
        <taxon>Eukaryota</taxon>
        <taxon>Fungi</taxon>
        <taxon>Dikarya</taxon>
        <taxon>Ascomycota</taxon>
        <taxon>Saccharomycotina</taxon>
        <taxon>Pichiomycetes</taxon>
        <taxon>Debaryomycetaceae</taxon>
        <taxon>Candida/Lodderomyces clade</taxon>
        <taxon>Candida</taxon>
    </lineage>
</organism>
<dbReference type="GO" id="GO:0019693">
    <property type="term" value="P:ribose phosphate metabolic process"/>
    <property type="evidence" value="ECO:0007669"/>
    <property type="project" value="TreeGrafter"/>
</dbReference>